<feature type="compositionally biased region" description="Basic residues" evidence="1">
    <location>
        <begin position="77"/>
        <end position="96"/>
    </location>
</feature>
<evidence type="ECO:0000256" key="1">
    <source>
        <dbReference type="SAM" id="MobiDB-lite"/>
    </source>
</evidence>
<accession>A0A7E4W840</accession>
<evidence type="ECO:0000313" key="3">
    <source>
        <dbReference type="WBParaSite" id="Pan_g8004.t1"/>
    </source>
</evidence>
<dbReference type="Proteomes" id="UP000492821">
    <property type="component" value="Unassembled WGS sequence"/>
</dbReference>
<feature type="compositionally biased region" description="Polar residues" evidence="1">
    <location>
        <begin position="116"/>
        <end position="134"/>
    </location>
</feature>
<name>A0A7E4W840_PANRE</name>
<reference evidence="2" key="1">
    <citation type="journal article" date="2013" name="Genetics">
        <title>The draft genome and transcriptome of Panagrellus redivivus are shaped by the harsh demands of a free-living lifestyle.</title>
        <authorList>
            <person name="Srinivasan J."/>
            <person name="Dillman A.R."/>
            <person name="Macchietto M.G."/>
            <person name="Heikkinen L."/>
            <person name="Lakso M."/>
            <person name="Fracchia K.M."/>
            <person name="Antoshechkin I."/>
            <person name="Mortazavi A."/>
            <person name="Wong G."/>
            <person name="Sternberg P.W."/>
        </authorList>
    </citation>
    <scope>NUCLEOTIDE SEQUENCE [LARGE SCALE GENOMIC DNA]</scope>
    <source>
        <strain evidence="2">MT8872</strain>
    </source>
</reference>
<evidence type="ECO:0000313" key="2">
    <source>
        <dbReference type="Proteomes" id="UP000492821"/>
    </source>
</evidence>
<organism evidence="2 3">
    <name type="scientific">Panagrellus redivivus</name>
    <name type="common">Microworm</name>
    <dbReference type="NCBI Taxonomy" id="6233"/>
    <lineage>
        <taxon>Eukaryota</taxon>
        <taxon>Metazoa</taxon>
        <taxon>Ecdysozoa</taxon>
        <taxon>Nematoda</taxon>
        <taxon>Chromadorea</taxon>
        <taxon>Rhabditida</taxon>
        <taxon>Tylenchina</taxon>
        <taxon>Panagrolaimomorpha</taxon>
        <taxon>Panagrolaimoidea</taxon>
        <taxon>Panagrolaimidae</taxon>
        <taxon>Panagrellus</taxon>
    </lineage>
</organism>
<dbReference type="AlphaFoldDB" id="A0A7E4W840"/>
<dbReference type="WBParaSite" id="Pan_g8004.t1">
    <property type="protein sequence ID" value="Pan_g8004.t1"/>
    <property type="gene ID" value="Pan_g8004"/>
</dbReference>
<protein>
    <submittedName>
        <fullName evidence="3">Uncharacterized protein</fullName>
    </submittedName>
</protein>
<reference evidence="3" key="2">
    <citation type="submission" date="2020-10" db="UniProtKB">
        <authorList>
            <consortium name="WormBaseParasite"/>
        </authorList>
    </citation>
    <scope>IDENTIFICATION</scope>
</reference>
<feature type="region of interest" description="Disordered" evidence="1">
    <location>
        <begin position="1"/>
        <end position="181"/>
    </location>
</feature>
<sequence>MASTCASAKGNKVATDTHSDPLANSANGGFNKKFGRCAQGGFPETAPFAPSSIGTGSQKVVFAETPTSAASSSSPTKKQRAHSKRSLRLSVFRRKEKPPAANGNVIDHTAARRTASLGNNHTANTSEPTTSVAATGSKEASQPTPSPLAPSTSTQASSSKSKGFCCSFRPPKSTKKRTVEPANSLSAQVPCVLLTPEYGACISAGGSALPTGSPNKQLVESSIMPANNAVEQHLLSAVQPSSLPTRCTFCSTI</sequence>
<proteinExistence type="predicted"/>
<feature type="compositionally biased region" description="Low complexity" evidence="1">
    <location>
        <begin position="149"/>
        <end position="168"/>
    </location>
</feature>
<feature type="compositionally biased region" description="Low complexity" evidence="1">
    <location>
        <begin position="65"/>
        <end position="76"/>
    </location>
</feature>
<keyword evidence="2" id="KW-1185">Reference proteome</keyword>